<name>A0A3M7AK95_HORWE</name>
<dbReference type="Proteomes" id="UP000270230">
    <property type="component" value="Unassembled WGS sequence"/>
</dbReference>
<evidence type="ECO:0000256" key="7">
    <source>
        <dbReference type="ARBA" id="ARBA00023136"/>
    </source>
</evidence>
<comment type="caution">
    <text evidence="13">The sequence shown here is derived from an EMBL/GenBank/DDBJ whole genome shotgun (WGS) entry which is preliminary data.</text>
</comment>
<evidence type="ECO:0000256" key="5">
    <source>
        <dbReference type="ARBA" id="ARBA00022989"/>
    </source>
</evidence>
<evidence type="ECO:0000256" key="2">
    <source>
        <dbReference type="ARBA" id="ARBA00006780"/>
    </source>
</evidence>
<accession>A0A3M7AK95</accession>
<dbReference type="PANTHER" id="PTHR28202:SF1">
    <property type="entry name" value="ASSEMBLY FACTOR CBP4"/>
    <property type="match status" value="1"/>
</dbReference>
<evidence type="ECO:0000313" key="13">
    <source>
        <dbReference type="EMBL" id="RMY27873.1"/>
    </source>
</evidence>
<dbReference type="AlphaFoldDB" id="A0A3M7AK95"/>
<keyword evidence="3 11" id="KW-0812">Transmembrane</keyword>
<proteinExistence type="inferred from homology"/>
<evidence type="ECO:0000313" key="14">
    <source>
        <dbReference type="Proteomes" id="UP000270230"/>
    </source>
</evidence>
<organism evidence="13 14">
    <name type="scientific">Hortaea werneckii</name>
    <name type="common">Black yeast</name>
    <name type="synonym">Cladosporium werneckii</name>
    <dbReference type="NCBI Taxonomy" id="91943"/>
    <lineage>
        <taxon>Eukaryota</taxon>
        <taxon>Fungi</taxon>
        <taxon>Dikarya</taxon>
        <taxon>Ascomycota</taxon>
        <taxon>Pezizomycotina</taxon>
        <taxon>Dothideomycetes</taxon>
        <taxon>Dothideomycetidae</taxon>
        <taxon>Mycosphaerellales</taxon>
        <taxon>Teratosphaeriaceae</taxon>
        <taxon>Hortaea</taxon>
    </lineage>
</organism>
<keyword evidence="6 11" id="KW-0496">Mitochondrion</keyword>
<keyword evidence="5 11" id="KW-1133">Transmembrane helix</keyword>
<evidence type="ECO:0000256" key="10">
    <source>
        <dbReference type="ARBA" id="ARBA00031521"/>
    </source>
</evidence>
<dbReference type="OrthoDB" id="5576752at2759"/>
<feature type="region of interest" description="Disordered" evidence="12">
    <location>
        <begin position="112"/>
        <end position="139"/>
    </location>
</feature>
<keyword evidence="7 11" id="KW-0472">Membrane</keyword>
<evidence type="ECO:0000256" key="6">
    <source>
        <dbReference type="ARBA" id="ARBA00023128"/>
    </source>
</evidence>
<evidence type="ECO:0000256" key="8">
    <source>
        <dbReference type="ARBA" id="ARBA00023186"/>
    </source>
</evidence>
<evidence type="ECO:0000256" key="4">
    <source>
        <dbReference type="ARBA" id="ARBA00022792"/>
    </source>
</evidence>
<dbReference type="VEuPathDB" id="FungiDB:BTJ68_15193"/>
<dbReference type="GO" id="GO:0005743">
    <property type="term" value="C:mitochondrial inner membrane"/>
    <property type="evidence" value="ECO:0007669"/>
    <property type="project" value="UniProtKB-SubCell"/>
</dbReference>
<keyword evidence="8 11" id="KW-0143">Chaperone</keyword>
<evidence type="ECO:0000256" key="1">
    <source>
        <dbReference type="ARBA" id="ARBA00004434"/>
    </source>
</evidence>
<protein>
    <recommendedName>
        <fullName evidence="10 11">Cytochrome b mRNA-processing protein 4</fullName>
    </recommendedName>
</protein>
<evidence type="ECO:0000256" key="11">
    <source>
        <dbReference type="RuleBase" id="RU368005"/>
    </source>
</evidence>
<feature type="compositionally biased region" description="Basic and acidic residues" evidence="12">
    <location>
        <begin position="116"/>
        <end position="133"/>
    </location>
</feature>
<sequence>MKTITWVKMLASYVSITHHPENHSKMTKSSNIYISGGIMCIGGPALIYYVTPTEEELFMRYNPELQRRSLERRKEKQEDFDQFVGRLKQYSKSDKPVWTAWEEDAAKRRQLGIQAELDRRRSEAEEAEARKQEMQNSLR</sequence>
<dbReference type="InterPro" id="IPR012420">
    <property type="entry name" value="Cbp4"/>
</dbReference>
<gene>
    <name evidence="13" type="ORF">D0865_15905</name>
</gene>
<keyword evidence="4 11" id="KW-0999">Mitochondrion inner membrane</keyword>
<comment type="similarity">
    <text evidence="2 11">Belongs to the CBP4 family.</text>
</comment>
<evidence type="ECO:0000256" key="9">
    <source>
        <dbReference type="ARBA" id="ARBA00025413"/>
    </source>
</evidence>
<dbReference type="GO" id="GO:0034551">
    <property type="term" value="P:mitochondrial respiratory chain complex III assembly"/>
    <property type="evidence" value="ECO:0007669"/>
    <property type="project" value="TreeGrafter"/>
</dbReference>
<dbReference type="PANTHER" id="PTHR28202">
    <property type="entry name" value="ASSEMBLY FACTOR CBP4"/>
    <property type="match status" value="1"/>
</dbReference>
<comment type="subcellular location">
    <subcellularLocation>
        <location evidence="1 11">Mitochondrion inner membrane</location>
        <topology evidence="1 11">Single-pass membrane protein</topology>
    </subcellularLocation>
</comment>
<comment type="function">
    <text evidence="9 11">Essential for the assembly of ubiquinol-cytochrome c reductase. It has a direct effect on the correct occurrence of the Rieske protein, core 4, core 5 and apocytochrome b.</text>
</comment>
<dbReference type="Pfam" id="PF07960">
    <property type="entry name" value="CBP4"/>
    <property type="match status" value="1"/>
</dbReference>
<evidence type="ECO:0000256" key="12">
    <source>
        <dbReference type="SAM" id="MobiDB-lite"/>
    </source>
</evidence>
<dbReference type="EMBL" id="QWIN01002855">
    <property type="protein sequence ID" value="RMY27873.1"/>
    <property type="molecule type" value="Genomic_DNA"/>
</dbReference>
<reference evidence="13 14" key="1">
    <citation type="journal article" date="2018" name="BMC Genomics">
        <title>Genomic evidence for intraspecific hybridization in a clonal and extremely halotolerant yeast.</title>
        <authorList>
            <person name="Gostincar C."/>
            <person name="Stajich J.E."/>
            <person name="Zupancic J."/>
            <person name="Zalar P."/>
            <person name="Gunde-Cimerman N."/>
        </authorList>
    </citation>
    <scope>NUCLEOTIDE SEQUENCE [LARGE SCALE GENOMIC DNA]</scope>
    <source>
        <strain evidence="13 14">EXF-151</strain>
    </source>
</reference>
<feature type="transmembrane region" description="Helical" evidence="11">
    <location>
        <begin position="32"/>
        <end position="51"/>
    </location>
</feature>
<evidence type="ECO:0000256" key="3">
    <source>
        <dbReference type="ARBA" id="ARBA00022692"/>
    </source>
</evidence>